<dbReference type="EMBL" id="MSDW01000001">
    <property type="protein sequence ID" value="OKY78499.1"/>
    <property type="molecule type" value="Genomic_DNA"/>
</dbReference>
<dbReference type="SMART" id="SM00419">
    <property type="entry name" value="HTH_CRP"/>
    <property type="match status" value="1"/>
</dbReference>
<sequence length="306" mass="35890">MLGETEIELLLNLEGKKPLKKVAKELDLSQSYTSQLVSKLQKKGLIKTEKSGKKKLVYQAENQTIENLQKIKNLYPYIQTAKILSRKTLPILYHFNKPMTVKELAEETGNYRNTVNRILKKLKNRGIVQKKGSQYKLNKDFKILNELAKSYTHLQHRREISSHVNTFTMLWESLEEFLVQTPEEIDYKKYHQTGPELFGRFDLPLTTTGRKHYFRSKEKREIDSKDLICHTLLIDKGTRYQSYCMLLIKKGDINKGELVKKAEKFGVEKTVRSLIKYLETRGEKKTPEQPTWRELKDLAFDYGVKI</sequence>
<evidence type="ECO:0000259" key="4">
    <source>
        <dbReference type="SMART" id="SM00419"/>
    </source>
</evidence>
<organism evidence="5 6">
    <name type="scientific">Methanohalarchaeum thermophilum</name>
    <dbReference type="NCBI Taxonomy" id="1903181"/>
    <lineage>
        <taxon>Archaea</taxon>
        <taxon>Methanobacteriati</taxon>
        <taxon>Methanobacteriota</taxon>
        <taxon>Methanonatronarchaeia</taxon>
        <taxon>Methanonatronarchaeales</taxon>
        <taxon>Methanonatronarchaeaceae</taxon>
        <taxon>Candidatus Methanohalarchaeum</taxon>
    </lineage>
</organism>
<dbReference type="SUPFAM" id="SSF46785">
    <property type="entry name" value="Winged helix' DNA-binding domain"/>
    <property type="match status" value="2"/>
</dbReference>
<accession>A0A1Q6DVV1</accession>
<dbReference type="InterPro" id="IPR012318">
    <property type="entry name" value="HTH_CRP"/>
</dbReference>
<dbReference type="GO" id="GO:0003677">
    <property type="term" value="F:DNA binding"/>
    <property type="evidence" value="ECO:0007669"/>
    <property type="project" value="UniProtKB-KW"/>
</dbReference>
<name>A0A1Q6DVV1_METT1</name>
<comment type="caution">
    <text evidence="5">The sequence shown here is derived from an EMBL/GenBank/DDBJ whole genome shotgun (WGS) entry which is preliminary data.</text>
</comment>
<keyword evidence="2" id="KW-0238">DNA-binding</keyword>
<dbReference type="STRING" id="1903181.BTN85_0990"/>
<dbReference type="Proteomes" id="UP000185744">
    <property type="component" value="Unassembled WGS sequence"/>
</dbReference>
<dbReference type="InterPro" id="IPR036388">
    <property type="entry name" value="WH-like_DNA-bd_sf"/>
</dbReference>
<dbReference type="InterPro" id="IPR056528">
    <property type="entry name" value="HVO_2833_C"/>
</dbReference>
<gene>
    <name evidence="5" type="ORF">BTN85_0990</name>
</gene>
<feature type="domain" description="HTH crp-type" evidence="4">
    <location>
        <begin position="91"/>
        <end position="139"/>
    </location>
</feature>
<evidence type="ECO:0000256" key="3">
    <source>
        <dbReference type="ARBA" id="ARBA00023163"/>
    </source>
</evidence>
<dbReference type="CDD" id="cd00090">
    <property type="entry name" value="HTH_ARSR"/>
    <property type="match status" value="1"/>
</dbReference>
<evidence type="ECO:0000256" key="1">
    <source>
        <dbReference type="ARBA" id="ARBA00023015"/>
    </source>
</evidence>
<proteinExistence type="predicted"/>
<dbReference type="InterPro" id="IPR011991">
    <property type="entry name" value="ArsR-like_HTH"/>
</dbReference>
<dbReference type="PANTHER" id="PTHR33154:SF38">
    <property type="entry name" value="HTH ARSR-TYPE DOMAIN-CONTAINING PROTEIN"/>
    <property type="match status" value="1"/>
</dbReference>
<evidence type="ECO:0000313" key="5">
    <source>
        <dbReference type="EMBL" id="OKY78499.1"/>
    </source>
</evidence>
<dbReference type="InParanoid" id="A0A1Q6DVV1"/>
<dbReference type="PANTHER" id="PTHR33154">
    <property type="entry name" value="TRANSCRIPTIONAL REGULATOR, ARSR FAMILY"/>
    <property type="match status" value="1"/>
</dbReference>
<reference evidence="5" key="1">
    <citation type="submission" date="2016-12" db="EMBL/GenBank/DDBJ databases">
        <title>Discovery of methanogenic haloarchaea.</title>
        <authorList>
            <person name="Sorokin D.Y."/>
            <person name="Makarova K.S."/>
            <person name="Abbas B."/>
            <person name="Ferrer M."/>
            <person name="Golyshin P.N."/>
        </authorList>
    </citation>
    <scope>NUCLEOTIDE SEQUENCE [LARGE SCALE GENOMIC DNA]</scope>
    <source>
        <strain evidence="5">HMET1</strain>
    </source>
</reference>
<evidence type="ECO:0000256" key="2">
    <source>
        <dbReference type="ARBA" id="ARBA00023125"/>
    </source>
</evidence>
<keyword evidence="1" id="KW-0805">Transcription regulation</keyword>
<dbReference type="Pfam" id="PF13545">
    <property type="entry name" value="HTH_Crp_2"/>
    <property type="match status" value="1"/>
</dbReference>
<keyword evidence="6" id="KW-1185">Reference proteome</keyword>
<dbReference type="InterPro" id="IPR036390">
    <property type="entry name" value="WH_DNA-bd_sf"/>
</dbReference>
<dbReference type="Pfam" id="PF24271">
    <property type="entry name" value="HVO_2833_C"/>
    <property type="match status" value="1"/>
</dbReference>
<keyword evidence="3" id="KW-0804">Transcription</keyword>
<dbReference type="Gene3D" id="1.10.10.10">
    <property type="entry name" value="Winged helix-like DNA-binding domain superfamily/Winged helix DNA-binding domain"/>
    <property type="match status" value="2"/>
</dbReference>
<dbReference type="GO" id="GO:0006355">
    <property type="term" value="P:regulation of DNA-templated transcription"/>
    <property type="evidence" value="ECO:0007669"/>
    <property type="project" value="InterPro"/>
</dbReference>
<evidence type="ECO:0000313" key="6">
    <source>
        <dbReference type="Proteomes" id="UP000185744"/>
    </source>
</evidence>
<dbReference type="InterPro" id="IPR051081">
    <property type="entry name" value="HTH_MetalResp_TranReg"/>
</dbReference>
<protein>
    <submittedName>
        <fullName evidence="5">Transcriptional regulator containing wHTH domain</fullName>
    </submittedName>
</protein>
<dbReference type="AlphaFoldDB" id="A0A1Q6DVV1"/>